<comment type="subunit">
    <text evidence="5">Heterooligomer composed of large and small subunits.</text>
</comment>
<feature type="domain" description="OB-fold nucleic acid binding" evidence="8">
    <location>
        <begin position="6"/>
        <end position="102"/>
    </location>
</feature>
<dbReference type="InterPro" id="IPR025824">
    <property type="entry name" value="OB-fold_nuc-bd_dom"/>
</dbReference>
<dbReference type="CDD" id="cd04489">
    <property type="entry name" value="ExoVII_LU_OBF"/>
    <property type="match status" value="1"/>
</dbReference>
<comment type="catalytic activity">
    <reaction evidence="5 6">
        <text>Exonucleolytic cleavage in either 5'- to 3'- or 3'- to 5'-direction to yield nucleoside 5'-phosphates.</text>
        <dbReference type="EC" id="3.1.11.6"/>
    </reaction>
</comment>
<evidence type="ECO:0000259" key="8">
    <source>
        <dbReference type="Pfam" id="PF13742"/>
    </source>
</evidence>
<name>A0A9D2C0S6_9FIRM</name>
<dbReference type="InterPro" id="IPR003753">
    <property type="entry name" value="Exonuc_VII_L"/>
</dbReference>
<keyword evidence="1 5" id="KW-0963">Cytoplasm</keyword>
<dbReference type="GO" id="GO:0009318">
    <property type="term" value="C:exodeoxyribonuclease VII complex"/>
    <property type="evidence" value="ECO:0007669"/>
    <property type="project" value="UniProtKB-UniRule"/>
</dbReference>
<dbReference type="AlphaFoldDB" id="A0A9D2C0S6"/>
<reference evidence="9" key="2">
    <citation type="submission" date="2021-04" db="EMBL/GenBank/DDBJ databases">
        <authorList>
            <person name="Gilroy R."/>
        </authorList>
    </citation>
    <scope>NUCLEOTIDE SEQUENCE</scope>
    <source>
        <strain evidence="9">1282</strain>
    </source>
</reference>
<evidence type="ECO:0000259" key="7">
    <source>
        <dbReference type="Pfam" id="PF02601"/>
    </source>
</evidence>
<comment type="subcellular location">
    <subcellularLocation>
        <location evidence="5 6">Cytoplasm</location>
    </subcellularLocation>
</comment>
<comment type="caution">
    <text evidence="9">The sequence shown here is derived from an EMBL/GenBank/DDBJ whole genome shotgun (WGS) entry which is preliminary data.</text>
</comment>
<organism evidence="9 10">
    <name type="scientific">Candidatus Acutalibacter pullistercoris</name>
    <dbReference type="NCBI Taxonomy" id="2838418"/>
    <lineage>
        <taxon>Bacteria</taxon>
        <taxon>Bacillati</taxon>
        <taxon>Bacillota</taxon>
        <taxon>Clostridia</taxon>
        <taxon>Eubacteriales</taxon>
        <taxon>Acutalibacteraceae</taxon>
        <taxon>Acutalibacter</taxon>
    </lineage>
</organism>
<accession>A0A9D2C0S6</accession>
<dbReference type="GO" id="GO:0008855">
    <property type="term" value="F:exodeoxyribonuclease VII activity"/>
    <property type="evidence" value="ECO:0007669"/>
    <property type="project" value="UniProtKB-UniRule"/>
</dbReference>
<evidence type="ECO:0000256" key="3">
    <source>
        <dbReference type="ARBA" id="ARBA00022801"/>
    </source>
</evidence>
<dbReference type="InterPro" id="IPR020579">
    <property type="entry name" value="Exonuc_VII_lsu_C"/>
</dbReference>
<dbReference type="EC" id="3.1.11.6" evidence="5"/>
<evidence type="ECO:0000256" key="4">
    <source>
        <dbReference type="ARBA" id="ARBA00022839"/>
    </source>
</evidence>
<dbReference type="PANTHER" id="PTHR30008">
    <property type="entry name" value="EXODEOXYRIBONUCLEASE 7 LARGE SUBUNIT"/>
    <property type="match status" value="1"/>
</dbReference>
<dbReference type="Proteomes" id="UP000823915">
    <property type="component" value="Unassembled WGS sequence"/>
</dbReference>
<evidence type="ECO:0000256" key="1">
    <source>
        <dbReference type="ARBA" id="ARBA00022490"/>
    </source>
</evidence>
<evidence type="ECO:0000256" key="6">
    <source>
        <dbReference type="RuleBase" id="RU004355"/>
    </source>
</evidence>
<dbReference type="EMBL" id="DXDU01000010">
    <property type="protein sequence ID" value="HIY25692.1"/>
    <property type="molecule type" value="Genomic_DNA"/>
</dbReference>
<gene>
    <name evidence="5 9" type="primary">xseA</name>
    <name evidence="9" type="ORF">H9838_00780</name>
</gene>
<dbReference type="PANTHER" id="PTHR30008:SF0">
    <property type="entry name" value="EXODEOXYRIBONUCLEASE 7 LARGE SUBUNIT"/>
    <property type="match status" value="1"/>
</dbReference>
<evidence type="ECO:0000256" key="2">
    <source>
        <dbReference type="ARBA" id="ARBA00022722"/>
    </source>
</evidence>
<dbReference type="NCBIfam" id="TIGR00237">
    <property type="entry name" value="xseA"/>
    <property type="match status" value="1"/>
</dbReference>
<reference evidence="9" key="1">
    <citation type="journal article" date="2021" name="PeerJ">
        <title>Extensive microbial diversity within the chicken gut microbiome revealed by metagenomics and culture.</title>
        <authorList>
            <person name="Gilroy R."/>
            <person name="Ravi A."/>
            <person name="Getino M."/>
            <person name="Pursley I."/>
            <person name="Horton D.L."/>
            <person name="Alikhan N.F."/>
            <person name="Baker D."/>
            <person name="Gharbi K."/>
            <person name="Hall N."/>
            <person name="Watson M."/>
            <person name="Adriaenssens E.M."/>
            <person name="Foster-Nyarko E."/>
            <person name="Jarju S."/>
            <person name="Secka A."/>
            <person name="Antonio M."/>
            <person name="Oren A."/>
            <person name="Chaudhuri R.R."/>
            <person name="La Ragione R."/>
            <person name="Hildebrand F."/>
            <person name="Pallen M.J."/>
        </authorList>
    </citation>
    <scope>NUCLEOTIDE SEQUENCE</scope>
    <source>
        <strain evidence="9">1282</strain>
    </source>
</reference>
<comment type="function">
    <text evidence="5">Bidirectionally degrades single-stranded DNA into large acid-insoluble oligonucleotides, which are then degraded further into small acid-soluble oligonucleotides.</text>
</comment>
<keyword evidence="3 5" id="KW-0378">Hydrolase</keyword>
<dbReference type="HAMAP" id="MF_00378">
    <property type="entry name" value="Exonuc_7_L"/>
    <property type="match status" value="1"/>
</dbReference>
<keyword evidence="4 5" id="KW-0269">Exonuclease</keyword>
<comment type="similarity">
    <text evidence="5 6">Belongs to the XseA family.</text>
</comment>
<feature type="domain" description="Exonuclease VII large subunit C-terminal" evidence="7">
    <location>
        <begin position="125"/>
        <end position="340"/>
    </location>
</feature>
<protein>
    <recommendedName>
        <fullName evidence="5">Exodeoxyribonuclease 7 large subunit</fullName>
        <ecNumber evidence="5">3.1.11.6</ecNumber>
    </recommendedName>
    <alternativeName>
        <fullName evidence="5">Exodeoxyribonuclease VII large subunit</fullName>
        <shortName evidence="5">Exonuclease VII large subunit</shortName>
    </alternativeName>
</protein>
<sequence>MTSSILTVSQVNFFLKSLIEGDGRLSDVLVTGEISNFTDHYRSGHLYFSLKDEKSVLKAVMFSSAARRLRFRPGDGMKVIIRGRVSVYEPTGQYQLYAEDMQPDGVGALSLAYEQLKEKLAQEGLFDQDRKRPIPRYPASIGVVTSPTGAAVRDILQITARRWPAAQIILCPVLVQGEGAPAQLIQAVRELNRKNACDVIILGRGGGSLEDLWAFNDEGLARAVAASQIPVVSAVGHETDFTICDFAADLRAPTPSAAAELCTPDREELLPRFLSLNRYFRQQAADTVAALRQAVDILVENSPLGQADGFLSGHWQRLAHLDENLKNAMARQVEEGRGKLSLYAEKLDALSPLKVLSRGYAVVLDEKGRAVRDAGELTPGEVVTLRVNRGQATAKVLERSGSDGGEKNEL</sequence>
<dbReference type="GO" id="GO:0005737">
    <property type="term" value="C:cytoplasm"/>
    <property type="evidence" value="ECO:0007669"/>
    <property type="project" value="UniProtKB-SubCell"/>
</dbReference>
<dbReference type="Pfam" id="PF02601">
    <property type="entry name" value="Exonuc_VII_L"/>
    <property type="match status" value="1"/>
</dbReference>
<evidence type="ECO:0000256" key="5">
    <source>
        <dbReference type="HAMAP-Rule" id="MF_00378"/>
    </source>
</evidence>
<proteinExistence type="inferred from homology"/>
<dbReference type="GO" id="GO:0003676">
    <property type="term" value="F:nucleic acid binding"/>
    <property type="evidence" value="ECO:0007669"/>
    <property type="project" value="InterPro"/>
</dbReference>
<keyword evidence="2 5" id="KW-0540">Nuclease</keyword>
<dbReference type="GO" id="GO:0006308">
    <property type="term" value="P:DNA catabolic process"/>
    <property type="evidence" value="ECO:0007669"/>
    <property type="project" value="UniProtKB-UniRule"/>
</dbReference>
<dbReference type="Pfam" id="PF13742">
    <property type="entry name" value="tRNA_anti_2"/>
    <property type="match status" value="1"/>
</dbReference>
<evidence type="ECO:0000313" key="9">
    <source>
        <dbReference type="EMBL" id="HIY25692.1"/>
    </source>
</evidence>
<evidence type="ECO:0000313" key="10">
    <source>
        <dbReference type="Proteomes" id="UP000823915"/>
    </source>
</evidence>